<protein>
    <submittedName>
        <fullName evidence="1">Uncharacterized protein</fullName>
    </submittedName>
</protein>
<evidence type="ECO:0000313" key="1">
    <source>
        <dbReference type="EMBL" id="GGR20784.1"/>
    </source>
</evidence>
<sequence>MLLTTGCTPVLLTASPSVAVQGALTPRPEGSPDILMITFSGRCPCFNVPGDNVDYLTSRGTSDDLAAVFRARGLSVLIVGASGHLTAHVPLAVHNEQLGSGVTVAPPQDGFVQMEARLVAAQRDWIAGRSNPTRIVLVGHSHGVVWTHALARAHPDIPVSALIDLDGICDLWELDNRRLIQDYVKQLGRSPWPFDLSNSCNSVRVGTLRYDLKDVVYPNVVLNVEIQTQPLVVLPGGGTDLNFPFDRLANIRPDGSRSGIQTRRFSSETHTSVTLPGQPALMAVKTMLSPWLDAWQAGLERPACAAQDGGCSTATTAP</sequence>
<reference evidence="1" key="2">
    <citation type="submission" date="2020-09" db="EMBL/GenBank/DDBJ databases">
        <authorList>
            <person name="Sun Q."/>
            <person name="Ohkuma M."/>
        </authorList>
    </citation>
    <scope>NUCLEOTIDE SEQUENCE</scope>
    <source>
        <strain evidence="1">JCM 31311</strain>
    </source>
</reference>
<name>A0A918CFN8_9DEIO</name>
<dbReference type="AlphaFoldDB" id="A0A918CFN8"/>
<gene>
    <name evidence="1" type="ORF">GCM10008957_36460</name>
</gene>
<proteinExistence type="predicted"/>
<keyword evidence="2" id="KW-1185">Reference proteome</keyword>
<organism evidence="1 2">
    <name type="scientific">Deinococcus ruber</name>
    <dbReference type="NCBI Taxonomy" id="1848197"/>
    <lineage>
        <taxon>Bacteria</taxon>
        <taxon>Thermotogati</taxon>
        <taxon>Deinococcota</taxon>
        <taxon>Deinococci</taxon>
        <taxon>Deinococcales</taxon>
        <taxon>Deinococcaceae</taxon>
        <taxon>Deinococcus</taxon>
    </lineage>
</organism>
<reference evidence="1" key="1">
    <citation type="journal article" date="2014" name="Int. J. Syst. Evol. Microbiol.">
        <title>Complete genome sequence of Corynebacterium casei LMG S-19264T (=DSM 44701T), isolated from a smear-ripened cheese.</title>
        <authorList>
            <consortium name="US DOE Joint Genome Institute (JGI-PGF)"/>
            <person name="Walter F."/>
            <person name="Albersmeier A."/>
            <person name="Kalinowski J."/>
            <person name="Ruckert C."/>
        </authorList>
    </citation>
    <scope>NUCLEOTIDE SEQUENCE</scope>
    <source>
        <strain evidence="1">JCM 31311</strain>
    </source>
</reference>
<dbReference type="InterPro" id="IPR029058">
    <property type="entry name" value="AB_hydrolase_fold"/>
</dbReference>
<evidence type="ECO:0000313" key="2">
    <source>
        <dbReference type="Proteomes" id="UP000603865"/>
    </source>
</evidence>
<comment type="caution">
    <text evidence="1">The sequence shown here is derived from an EMBL/GenBank/DDBJ whole genome shotgun (WGS) entry which is preliminary data.</text>
</comment>
<dbReference type="EMBL" id="BMQL01000025">
    <property type="protein sequence ID" value="GGR20784.1"/>
    <property type="molecule type" value="Genomic_DNA"/>
</dbReference>
<dbReference type="Proteomes" id="UP000603865">
    <property type="component" value="Unassembled WGS sequence"/>
</dbReference>
<dbReference type="SUPFAM" id="SSF53474">
    <property type="entry name" value="alpha/beta-Hydrolases"/>
    <property type="match status" value="1"/>
</dbReference>
<dbReference type="Gene3D" id="3.40.50.1820">
    <property type="entry name" value="alpha/beta hydrolase"/>
    <property type="match status" value="1"/>
</dbReference>
<accession>A0A918CFN8</accession>